<evidence type="ECO:0000256" key="14">
    <source>
        <dbReference type="SAM" id="MobiDB-lite"/>
    </source>
</evidence>
<comment type="similarity">
    <text evidence="5">Belongs to the RBR family. Ariadne subfamily.</text>
</comment>
<dbReference type="InterPro" id="IPR044066">
    <property type="entry name" value="TRIAD_supradom"/>
</dbReference>
<dbReference type="EMBL" id="JAWXYG010000006">
    <property type="protein sequence ID" value="KAK4269538.1"/>
    <property type="molecule type" value="Genomic_DNA"/>
</dbReference>
<sequence>MAQNSASDLLCSDDFFLSALFHADDDDNFDAPFTDDEFAKRLQFQETLYSSVTSKKPENDPQSSSSPLSSSSSSSLHLLPSSSSPHPALKMADICPTPKTEHLKHSDETDESWQVICEICAETKEASQMFTNQRCDHSFCSDCVTKHVATKIQENITEVACPGLDCKNVVGLDACRPWLPKDLLDRWDQALCEAMFLATPKFYCPFKDCSAMLLIEIEEDIREAECPFCHRLFCARCEVPWHPGVECEEFQRLNENEKERQDLIVRELAKEKKWKRCPNCKFYVEKDGGCLHITCRCKYEFCYGCGEQWTATHGGCQTN</sequence>
<dbReference type="GO" id="GO:0061630">
    <property type="term" value="F:ubiquitin protein ligase activity"/>
    <property type="evidence" value="ECO:0007669"/>
    <property type="project" value="UniProtKB-EC"/>
</dbReference>
<evidence type="ECO:0000256" key="12">
    <source>
        <dbReference type="ARBA" id="ARBA00022833"/>
    </source>
</evidence>
<evidence type="ECO:0000256" key="2">
    <source>
        <dbReference type="ARBA" id="ARBA00001947"/>
    </source>
</evidence>
<feature type="compositionally biased region" description="Low complexity" evidence="14">
    <location>
        <begin position="63"/>
        <end position="87"/>
    </location>
</feature>
<keyword evidence="7" id="KW-0808">Transferase</keyword>
<dbReference type="Pfam" id="PF00097">
    <property type="entry name" value="zf-C3HC4"/>
    <property type="match status" value="1"/>
</dbReference>
<dbReference type="SMART" id="SM00647">
    <property type="entry name" value="IBR"/>
    <property type="match status" value="2"/>
</dbReference>
<dbReference type="GO" id="GO:0016567">
    <property type="term" value="P:protein ubiquitination"/>
    <property type="evidence" value="ECO:0007669"/>
    <property type="project" value="InterPro"/>
</dbReference>
<keyword evidence="9" id="KW-0677">Repeat</keyword>
<dbReference type="InterPro" id="IPR031127">
    <property type="entry name" value="E3_UB_ligase_RBR"/>
</dbReference>
<feature type="domain" description="RING-type" evidence="15">
    <location>
        <begin position="117"/>
        <end position="162"/>
    </location>
</feature>
<comment type="catalytic activity">
    <reaction evidence="1">
        <text>[E2 ubiquitin-conjugating enzyme]-S-ubiquitinyl-L-cysteine + [acceptor protein]-L-lysine = [E2 ubiquitin-conjugating enzyme]-L-cysteine + [acceptor protein]-N(6)-ubiquitinyl-L-lysine.</text>
        <dbReference type="EC" id="2.3.2.31"/>
    </reaction>
</comment>
<comment type="function">
    <text evidence="3">Might act as an E3 ubiquitin-protein ligase, or as part of E3 complex, which accepts ubiquitin from specific E2 ubiquitin-conjugating enzymes and then transfers it to substrates.</text>
</comment>
<evidence type="ECO:0000259" key="15">
    <source>
        <dbReference type="PROSITE" id="PS50089"/>
    </source>
</evidence>
<dbReference type="InterPro" id="IPR018957">
    <property type="entry name" value="Znf_C3HC4_RING-type"/>
</dbReference>
<keyword evidence="10 13" id="KW-0863">Zinc-finger</keyword>
<dbReference type="InterPro" id="IPR002867">
    <property type="entry name" value="IBR_dom"/>
</dbReference>
<dbReference type="PROSITE" id="PS00518">
    <property type="entry name" value="ZF_RING_1"/>
    <property type="match status" value="1"/>
</dbReference>
<comment type="caution">
    <text evidence="17">The sequence shown here is derived from an EMBL/GenBank/DDBJ whole genome shotgun (WGS) entry which is preliminary data.</text>
</comment>
<organism evidence="17 18">
    <name type="scientific">Acacia crassicarpa</name>
    <name type="common">northern wattle</name>
    <dbReference type="NCBI Taxonomy" id="499986"/>
    <lineage>
        <taxon>Eukaryota</taxon>
        <taxon>Viridiplantae</taxon>
        <taxon>Streptophyta</taxon>
        <taxon>Embryophyta</taxon>
        <taxon>Tracheophyta</taxon>
        <taxon>Spermatophyta</taxon>
        <taxon>Magnoliopsida</taxon>
        <taxon>eudicotyledons</taxon>
        <taxon>Gunneridae</taxon>
        <taxon>Pentapetalae</taxon>
        <taxon>rosids</taxon>
        <taxon>fabids</taxon>
        <taxon>Fabales</taxon>
        <taxon>Fabaceae</taxon>
        <taxon>Caesalpinioideae</taxon>
        <taxon>mimosoid clade</taxon>
        <taxon>Acacieae</taxon>
        <taxon>Acacia</taxon>
    </lineage>
</organism>
<evidence type="ECO:0000256" key="3">
    <source>
        <dbReference type="ARBA" id="ARBA00003976"/>
    </source>
</evidence>
<evidence type="ECO:0000313" key="17">
    <source>
        <dbReference type="EMBL" id="KAK4269538.1"/>
    </source>
</evidence>
<evidence type="ECO:0000256" key="11">
    <source>
        <dbReference type="ARBA" id="ARBA00022786"/>
    </source>
</evidence>
<evidence type="ECO:0000256" key="8">
    <source>
        <dbReference type="ARBA" id="ARBA00022723"/>
    </source>
</evidence>
<evidence type="ECO:0000256" key="6">
    <source>
        <dbReference type="ARBA" id="ARBA00012251"/>
    </source>
</evidence>
<dbReference type="Pfam" id="PF22191">
    <property type="entry name" value="IBR_1"/>
    <property type="match status" value="1"/>
</dbReference>
<reference evidence="17" key="1">
    <citation type="submission" date="2023-10" db="EMBL/GenBank/DDBJ databases">
        <title>Chromosome-level genome of the transformable northern wattle, Acacia crassicarpa.</title>
        <authorList>
            <person name="Massaro I."/>
            <person name="Sinha N.R."/>
            <person name="Poethig S."/>
            <person name="Leichty A.R."/>
        </authorList>
    </citation>
    <scope>NUCLEOTIDE SEQUENCE</scope>
    <source>
        <strain evidence="17">Acra3RX</strain>
        <tissue evidence="17">Leaf</tissue>
    </source>
</reference>
<dbReference type="Gene3D" id="1.20.120.1750">
    <property type="match status" value="1"/>
</dbReference>
<dbReference type="Pfam" id="PF01485">
    <property type="entry name" value="IBR"/>
    <property type="match status" value="1"/>
</dbReference>
<dbReference type="PROSITE" id="PS51873">
    <property type="entry name" value="TRIAD"/>
    <property type="match status" value="1"/>
</dbReference>
<dbReference type="PANTHER" id="PTHR11685">
    <property type="entry name" value="RBR FAMILY RING FINGER AND IBR DOMAIN-CONTAINING"/>
    <property type="match status" value="1"/>
</dbReference>
<dbReference type="Gene3D" id="3.30.40.10">
    <property type="entry name" value="Zinc/RING finger domain, C3HC4 (zinc finger)"/>
    <property type="match status" value="1"/>
</dbReference>
<dbReference type="CDD" id="cd22584">
    <property type="entry name" value="Rcat_RBR_unk"/>
    <property type="match status" value="1"/>
</dbReference>
<feature type="region of interest" description="Disordered" evidence="14">
    <location>
        <begin position="50"/>
        <end position="91"/>
    </location>
</feature>
<name>A0AAE1JHB0_9FABA</name>
<evidence type="ECO:0000256" key="13">
    <source>
        <dbReference type="PROSITE-ProRule" id="PRU00175"/>
    </source>
</evidence>
<evidence type="ECO:0000313" key="18">
    <source>
        <dbReference type="Proteomes" id="UP001293593"/>
    </source>
</evidence>
<comment type="cofactor">
    <cofactor evidence="2">
        <name>Zn(2+)</name>
        <dbReference type="ChEBI" id="CHEBI:29105"/>
    </cofactor>
</comment>
<evidence type="ECO:0000259" key="16">
    <source>
        <dbReference type="PROSITE" id="PS51873"/>
    </source>
</evidence>
<keyword evidence="11" id="KW-0833">Ubl conjugation pathway</keyword>
<comment type="pathway">
    <text evidence="4">Protein modification; protein ubiquitination.</text>
</comment>
<dbReference type="InterPro" id="IPR013083">
    <property type="entry name" value="Znf_RING/FYVE/PHD"/>
</dbReference>
<accession>A0AAE1JHB0</accession>
<dbReference type="GO" id="GO:0008270">
    <property type="term" value="F:zinc ion binding"/>
    <property type="evidence" value="ECO:0007669"/>
    <property type="project" value="UniProtKB-KW"/>
</dbReference>
<dbReference type="FunFam" id="1.20.120.1750:FF:000018">
    <property type="entry name" value="RBR-type E3 ubiquitin transferase"/>
    <property type="match status" value="1"/>
</dbReference>
<dbReference type="SUPFAM" id="SSF57850">
    <property type="entry name" value="RING/U-box"/>
    <property type="match status" value="3"/>
</dbReference>
<evidence type="ECO:0000256" key="10">
    <source>
        <dbReference type="ARBA" id="ARBA00022771"/>
    </source>
</evidence>
<gene>
    <name evidence="17" type="ORF">QN277_022682</name>
</gene>
<dbReference type="EC" id="2.3.2.31" evidence="6"/>
<dbReference type="CDD" id="cd22582">
    <property type="entry name" value="BRcat_RBR_unk"/>
    <property type="match status" value="1"/>
</dbReference>
<dbReference type="FunFam" id="3.30.40.10:FF:000230">
    <property type="entry name" value="RBR-type E3 ubiquitin transferase"/>
    <property type="match status" value="1"/>
</dbReference>
<protein>
    <recommendedName>
        <fullName evidence="6">RBR-type E3 ubiquitin transferase</fullName>
        <ecNumber evidence="6">2.3.2.31</ecNumber>
    </recommendedName>
</protein>
<feature type="domain" description="RING-type" evidence="16">
    <location>
        <begin position="113"/>
        <end position="319"/>
    </location>
</feature>
<evidence type="ECO:0000256" key="7">
    <source>
        <dbReference type="ARBA" id="ARBA00022679"/>
    </source>
</evidence>
<dbReference type="InterPro" id="IPR017907">
    <property type="entry name" value="Znf_RING_CS"/>
</dbReference>
<dbReference type="Gene3D" id="2.20.25.20">
    <property type="match status" value="1"/>
</dbReference>
<evidence type="ECO:0000256" key="5">
    <source>
        <dbReference type="ARBA" id="ARBA00005884"/>
    </source>
</evidence>
<evidence type="ECO:0000256" key="1">
    <source>
        <dbReference type="ARBA" id="ARBA00001798"/>
    </source>
</evidence>
<dbReference type="InterPro" id="IPR001841">
    <property type="entry name" value="Znf_RING"/>
</dbReference>
<keyword evidence="8" id="KW-0479">Metal-binding</keyword>
<dbReference type="AlphaFoldDB" id="A0AAE1JHB0"/>
<dbReference type="PROSITE" id="PS50089">
    <property type="entry name" value="ZF_RING_2"/>
    <property type="match status" value="1"/>
</dbReference>
<evidence type="ECO:0000256" key="4">
    <source>
        <dbReference type="ARBA" id="ARBA00004906"/>
    </source>
</evidence>
<keyword evidence="18" id="KW-1185">Reference proteome</keyword>
<evidence type="ECO:0000256" key="9">
    <source>
        <dbReference type="ARBA" id="ARBA00022737"/>
    </source>
</evidence>
<keyword evidence="12" id="KW-0862">Zinc</keyword>
<proteinExistence type="inferred from homology"/>
<dbReference type="Proteomes" id="UP001293593">
    <property type="component" value="Unassembled WGS sequence"/>
</dbReference>